<sequence>MFSLFKKKQNQKAFELFLVQVTQFIETKVVSEETVFTEVKTFLIIINECPHRLIGLNC</sequence>
<dbReference type="EMBL" id="LT960611">
    <property type="protein sequence ID" value="SON47997.1"/>
    <property type="molecule type" value="Genomic_DNA"/>
</dbReference>
<gene>
    <name evidence="1" type="ORF">VTAP4600_A0013</name>
</gene>
<keyword evidence="2" id="KW-1185">Reference proteome</keyword>
<dbReference type="AlphaFoldDB" id="A0A2N8Z7W9"/>
<evidence type="ECO:0000313" key="2">
    <source>
        <dbReference type="Proteomes" id="UP000235828"/>
    </source>
</evidence>
<proteinExistence type="predicted"/>
<protein>
    <submittedName>
        <fullName evidence="1">Uncharacterized protein</fullName>
    </submittedName>
</protein>
<dbReference type="Proteomes" id="UP000235828">
    <property type="component" value="Chromosome A"/>
</dbReference>
<name>A0A2N8Z7W9_9VIBR</name>
<dbReference type="KEGG" id="vta:A0013"/>
<accession>A0A2N8Z7W9</accession>
<organism evidence="1 2">
    <name type="scientific">Vibrio tapetis subsp. tapetis</name>
    <dbReference type="NCBI Taxonomy" id="1671868"/>
    <lineage>
        <taxon>Bacteria</taxon>
        <taxon>Pseudomonadati</taxon>
        <taxon>Pseudomonadota</taxon>
        <taxon>Gammaproteobacteria</taxon>
        <taxon>Vibrionales</taxon>
        <taxon>Vibrionaceae</taxon>
        <taxon>Vibrio</taxon>
    </lineage>
</organism>
<evidence type="ECO:0000313" key="1">
    <source>
        <dbReference type="EMBL" id="SON47997.1"/>
    </source>
</evidence>
<reference evidence="1 2" key="1">
    <citation type="submission" date="2017-10" db="EMBL/GenBank/DDBJ databases">
        <authorList>
            <person name="Banno H."/>
            <person name="Chua N.-H."/>
        </authorList>
    </citation>
    <scope>NUCLEOTIDE SEQUENCE [LARGE SCALE GENOMIC DNA]</scope>
    <source>
        <strain evidence="1">Vibrio tapetis CECT4600</strain>
    </source>
</reference>